<accession>A0AB37UG62</accession>
<dbReference type="GO" id="GO:0003677">
    <property type="term" value="F:DNA binding"/>
    <property type="evidence" value="ECO:0007669"/>
    <property type="project" value="InterPro"/>
</dbReference>
<gene>
    <name evidence="3" type="ORF">DSM107010_41380</name>
</gene>
<keyword evidence="4" id="KW-1185">Reference proteome</keyword>
<feature type="region of interest" description="Disordered" evidence="1">
    <location>
        <begin position="70"/>
        <end position="109"/>
    </location>
</feature>
<evidence type="ECO:0000313" key="3">
    <source>
        <dbReference type="EMBL" id="RUT10571.1"/>
    </source>
</evidence>
<evidence type="ECO:0000259" key="2">
    <source>
        <dbReference type="Pfam" id="PF13443"/>
    </source>
</evidence>
<organism evidence="3 4">
    <name type="scientific">Chroococcidiopsis cubana SAG 39.79</name>
    <dbReference type="NCBI Taxonomy" id="388085"/>
    <lineage>
        <taxon>Bacteria</taxon>
        <taxon>Bacillati</taxon>
        <taxon>Cyanobacteriota</taxon>
        <taxon>Cyanophyceae</taxon>
        <taxon>Chroococcidiopsidales</taxon>
        <taxon>Chroococcidiopsidaceae</taxon>
        <taxon>Chroococcidiopsis</taxon>
    </lineage>
</organism>
<dbReference type="RefSeq" id="WP_106166213.1">
    <property type="nucleotide sequence ID" value="NZ_JAVKZF010000004.1"/>
</dbReference>
<proteinExistence type="predicted"/>
<reference evidence="3 4" key="1">
    <citation type="journal article" date="2019" name="Genome Biol. Evol.">
        <title>Day and night: Metabolic profiles and evolutionary relationships of six axenic non-marine cyanobacteria.</title>
        <authorList>
            <person name="Will S.E."/>
            <person name="Henke P."/>
            <person name="Boedeker C."/>
            <person name="Huang S."/>
            <person name="Brinkmann H."/>
            <person name="Rohde M."/>
            <person name="Jarek M."/>
            <person name="Friedl T."/>
            <person name="Seufert S."/>
            <person name="Schumacher M."/>
            <person name="Overmann J."/>
            <person name="Neumann-Schaal M."/>
            <person name="Petersen J."/>
        </authorList>
    </citation>
    <scope>NUCLEOTIDE SEQUENCE [LARGE SCALE GENOMIC DNA]</scope>
    <source>
        <strain evidence="3 4">SAG 39.79</strain>
    </source>
</reference>
<sequence>MDIKVIRWKLNEVMARKRIRNKDLAKTLSITETSIYRLRKTDEMPRLSPERLNGICAALECQPGELLEWLPDDDGNQVANTNQTSLEPPNQKTDLASTQQTKPQDRNRSFLTVVAEVPESA</sequence>
<dbReference type="PANTHER" id="PTHR37301">
    <property type="entry name" value="DNA-BINDING PROTEIN-RELATED"/>
    <property type="match status" value="1"/>
</dbReference>
<evidence type="ECO:0000256" key="1">
    <source>
        <dbReference type="SAM" id="MobiDB-lite"/>
    </source>
</evidence>
<dbReference type="Proteomes" id="UP000282574">
    <property type="component" value="Unassembled WGS sequence"/>
</dbReference>
<dbReference type="InterPro" id="IPR010982">
    <property type="entry name" value="Lambda_DNA-bd_dom_sf"/>
</dbReference>
<feature type="domain" description="HTH cro/C1-type" evidence="2">
    <location>
        <begin position="9"/>
        <end position="72"/>
    </location>
</feature>
<feature type="compositionally biased region" description="Polar residues" evidence="1">
    <location>
        <begin position="77"/>
        <end position="102"/>
    </location>
</feature>
<dbReference type="PANTHER" id="PTHR37301:SF1">
    <property type="entry name" value="DNA-BINDING PROTEIN"/>
    <property type="match status" value="1"/>
</dbReference>
<protein>
    <recommendedName>
        <fullName evidence="2">HTH cro/C1-type domain-containing protein</fullName>
    </recommendedName>
</protein>
<dbReference type="Gene3D" id="1.10.260.40">
    <property type="entry name" value="lambda repressor-like DNA-binding domains"/>
    <property type="match status" value="1"/>
</dbReference>
<dbReference type="AlphaFoldDB" id="A0AB37UG62"/>
<evidence type="ECO:0000313" key="4">
    <source>
        <dbReference type="Proteomes" id="UP000282574"/>
    </source>
</evidence>
<name>A0AB37UG62_9CYAN</name>
<dbReference type="EMBL" id="RSCK01000040">
    <property type="protein sequence ID" value="RUT10571.1"/>
    <property type="molecule type" value="Genomic_DNA"/>
</dbReference>
<dbReference type="Pfam" id="PF13443">
    <property type="entry name" value="HTH_26"/>
    <property type="match status" value="1"/>
</dbReference>
<dbReference type="InterPro" id="IPR001387">
    <property type="entry name" value="Cro/C1-type_HTH"/>
</dbReference>
<comment type="caution">
    <text evidence="3">The sequence shown here is derived from an EMBL/GenBank/DDBJ whole genome shotgun (WGS) entry which is preliminary data.</text>
</comment>
<dbReference type="SUPFAM" id="SSF47413">
    <property type="entry name" value="lambda repressor-like DNA-binding domains"/>
    <property type="match status" value="1"/>
</dbReference>